<dbReference type="Proteomes" id="UP001178507">
    <property type="component" value="Unassembled WGS sequence"/>
</dbReference>
<evidence type="ECO:0000313" key="2">
    <source>
        <dbReference type="EMBL" id="CAJ1370632.1"/>
    </source>
</evidence>
<reference evidence="2" key="1">
    <citation type="submission" date="2023-08" db="EMBL/GenBank/DDBJ databases">
        <authorList>
            <person name="Chen Y."/>
            <person name="Shah S."/>
            <person name="Dougan E. K."/>
            <person name="Thang M."/>
            <person name="Chan C."/>
        </authorList>
    </citation>
    <scope>NUCLEOTIDE SEQUENCE</scope>
</reference>
<dbReference type="InterPro" id="IPR046336">
    <property type="entry name" value="Lon_prtase_N_sf"/>
</dbReference>
<sequence length="365" mass="41899">MIRGFRGVRSESRGPRLARLARRAAEEQPGISWIKLDRSSQTEAAEPTGDRSVLPLFPMSGAYFPHAQPELSIFEPRYRQLYNDILVSGSRRFVVATPNPDADSIAEVGVVFYLDDLTDVSEESGDEVKYVCSHRVLGRVRILKVLNPEVWKDASTYLRAEVVDYEDDGEVSDEDTEEEQEEVMELLRRVARRQEEIGGPHFESHISDYANASVSENGGLWTLADVLAEYYEYLTSEKEQTLDLDIEQVYYKYGLEDGEDEEEEFRNFMAAAEGNEQRGYSTSYEDDGDDDYEEVDLAELPAKARSELFRLQEQFEEEAAVLHGDLMEFVQAMLRSTCHRQRLRIMRDALAMEERRLAARRALQM</sequence>
<dbReference type="Pfam" id="PF02190">
    <property type="entry name" value="LON_substr_bdg"/>
    <property type="match status" value="1"/>
</dbReference>
<proteinExistence type="predicted"/>
<evidence type="ECO:0000313" key="3">
    <source>
        <dbReference type="Proteomes" id="UP001178507"/>
    </source>
</evidence>
<protein>
    <recommendedName>
        <fullName evidence="1">Lon N-terminal domain-containing protein</fullName>
    </recommendedName>
</protein>
<dbReference type="InterPro" id="IPR015947">
    <property type="entry name" value="PUA-like_sf"/>
</dbReference>
<feature type="non-terminal residue" evidence="2">
    <location>
        <position position="365"/>
    </location>
</feature>
<dbReference type="PANTHER" id="PTHR46732:SF8">
    <property type="entry name" value="ATP-DEPENDENT PROTEASE LA (LON) DOMAIN PROTEIN"/>
    <property type="match status" value="1"/>
</dbReference>
<dbReference type="PANTHER" id="PTHR46732">
    <property type="entry name" value="ATP-DEPENDENT PROTEASE LA (LON) DOMAIN PROTEIN"/>
    <property type="match status" value="1"/>
</dbReference>
<dbReference type="Gene3D" id="2.30.130.40">
    <property type="entry name" value="LON domain-like"/>
    <property type="match status" value="1"/>
</dbReference>
<dbReference type="SUPFAM" id="SSF88697">
    <property type="entry name" value="PUA domain-like"/>
    <property type="match status" value="1"/>
</dbReference>
<name>A0AA36HK80_9DINO</name>
<organism evidence="2 3">
    <name type="scientific">Effrenium voratum</name>
    <dbReference type="NCBI Taxonomy" id="2562239"/>
    <lineage>
        <taxon>Eukaryota</taxon>
        <taxon>Sar</taxon>
        <taxon>Alveolata</taxon>
        <taxon>Dinophyceae</taxon>
        <taxon>Suessiales</taxon>
        <taxon>Symbiodiniaceae</taxon>
        <taxon>Effrenium</taxon>
    </lineage>
</organism>
<dbReference type="AlphaFoldDB" id="A0AA36HK80"/>
<gene>
    <name evidence="2" type="ORF">EVOR1521_LOCUS1158</name>
</gene>
<evidence type="ECO:0000259" key="1">
    <source>
        <dbReference type="Pfam" id="PF02190"/>
    </source>
</evidence>
<dbReference type="EMBL" id="CAUJNA010000030">
    <property type="protein sequence ID" value="CAJ1370632.1"/>
    <property type="molecule type" value="Genomic_DNA"/>
</dbReference>
<keyword evidence="3" id="KW-1185">Reference proteome</keyword>
<feature type="domain" description="Lon N-terminal" evidence="1">
    <location>
        <begin position="53"/>
        <end position="197"/>
    </location>
</feature>
<comment type="caution">
    <text evidence="2">The sequence shown here is derived from an EMBL/GenBank/DDBJ whole genome shotgun (WGS) entry which is preliminary data.</text>
</comment>
<accession>A0AA36HK80</accession>
<dbReference type="InterPro" id="IPR003111">
    <property type="entry name" value="Lon_prtase_N"/>
</dbReference>